<dbReference type="AlphaFoldDB" id="A0A1J4JEG8"/>
<evidence type="ECO:0000313" key="2">
    <source>
        <dbReference type="EMBL" id="OHS96051.1"/>
    </source>
</evidence>
<dbReference type="RefSeq" id="XP_068349188.1">
    <property type="nucleotide sequence ID" value="XM_068495324.1"/>
</dbReference>
<keyword evidence="1" id="KW-0175">Coiled coil</keyword>
<evidence type="ECO:0000313" key="3">
    <source>
        <dbReference type="Proteomes" id="UP000179807"/>
    </source>
</evidence>
<dbReference type="VEuPathDB" id="TrichDB:TRFO_10237"/>
<feature type="coiled-coil region" evidence="1">
    <location>
        <begin position="83"/>
        <end position="110"/>
    </location>
</feature>
<organism evidence="2 3">
    <name type="scientific">Tritrichomonas foetus</name>
    <dbReference type="NCBI Taxonomy" id="1144522"/>
    <lineage>
        <taxon>Eukaryota</taxon>
        <taxon>Metamonada</taxon>
        <taxon>Parabasalia</taxon>
        <taxon>Tritrichomonadida</taxon>
        <taxon>Tritrichomonadidae</taxon>
        <taxon>Tritrichomonas</taxon>
    </lineage>
</organism>
<protein>
    <submittedName>
        <fullName evidence="2">Uncharacterized protein</fullName>
    </submittedName>
</protein>
<keyword evidence="3" id="KW-1185">Reference proteome</keyword>
<dbReference type="EMBL" id="MLAK01001204">
    <property type="protein sequence ID" value="OHS96051.1"/>
    <property type="molecule type" value="Genomic_DNA"/>
</dbReference>
<feature type="coiled-coil region" evidence="1">
    <location>
        <begin position="17"/>
        <end position="44"/>
    </location>
</feature>
<dbReference type="GeneID" id="94830028"/>
<sequence>MKVTVLQRELAEKTRILEQTSAILADSQKQYQKLLAEFKKLKTQSDTKYLSANSQNNNETDFLRETIIKGEKQNGFNQPIQQLQDFEYTVNRLSDQMNGLRRQNNQYAEDAKKWNDFAFEMFNRMKFLAPSCEYSFPENDSEAQRFILLDLMNKIGYFQQEKKDELSIYQNKYKAAKNKLQKFQERSDQLLKKLKLHENENYDHSNKTRQQNINHNHFNSNELRNQIYSKKGIFI</sequence>
<reference evidence="2" key="1">
    <citation type="submission" date="2016-10" db="EMBL/GenBank/DDBJ databases">
        <authorList>
            <person name="Benchimol M."/>
            <person name="Almeida L.G."/>
            <person name="Vasconcelos A.T."/>
            <person name="Perreira-Neves A."/>
            <person name="Rosa I.A."/>
            <person name="Tasca T."/>
            <person name="Bogo M.R."/>
            <person name="de Souza W."/>
        </authorList>
    </citation>
    <scope>NUCLEOTIDE SEQUENCE [LARGE SCALE GENOMIC DNA]</scope>
    <source>
        <strain evidence="2">K</strain>
    </source>
</reference>
<comment type="caution">
    <text evidence="2">The sequence shown here is derived from an EMBL/GenBank/DDBJ whole genome shotgun (WGS) entry which is preliminary data.</text>
</comment>
<name>A0A1J4JEG8_9EUKA</name>
<dbReference type="Proteomes" id="UP000179807">
    <property type="component" value="Unassembled WGS sequence"/>
</dbReference>
<proteinExistence type="predicted"/>
<accession>A0A1J4JEG8</accession>
<gene>
    <name evidence="2" type="ORF">TRFO_10237</name>
</gene>
<feature type="coiled-coil region" evidence="1">
    <location>
        <begin position="159"/>
        <end position="200"/>
    </location>
</feature>
<evidence type="ECO:0000256" key="1">
    <source>
        <dbReference type="SAM" id="Coils"/>
    </source>
</evidence>